<dbReference type="PROSITE" id="PS51340">
    <property type="entry name" value="MOSC"/>
    <property type="match status" value="1"/>
</dbReference>
<organism evidence="2 3">
    <name type="scientific">Paenibacillus spongiae</name>
    <dbReference type="NCBI Taxonomy" id="2909671"/>
    <lineage>
        <taxon>Bacteria</taxon>
        <taxon>Bacillati</taxon>
        <taxon>Bacillota</taxon>
        <taxon>Bacilli</taxon>
        <taxon>Bacillales</taxon>
        <taxon>Paenibacillaceae</taxon>
        <taxon>Paenibacillus</taxon>
    </lineage>
</organism>
<dbReference type="EMBL" id="CP091430">
    <property type="protein sequence ID" value="UVI27640.1"/>
    <property type="molecule type" value="Genomic_DNA"/>
</dbReference>
<evidence type="ECO:0000259" key="1">
    <source>
        <dbReference type="PROSITE" id="PS51340"/>
    </source>
</evidence>
<name>A0ABY5S469_9BACL</name>
<proteinExistence type="predicted"/>
<protein>
    <submittedName>
        <fullName evidence="2">MOSC domain-containing protein</fullName>
    </submittedName>
</protein>
<sequence length="220" mass="24127">MAKSGNLVSLNAAMPIQVKHGNKEVLTGIFKLPVQERLHLGKLGLTGDGQGDLVHHGGEDKAVCVYSEQHFPYWEREWGQAPEAGAFGENFTVSAMTEEQLSIGDVLRIGGAVVQVSQPRQPCFKLAMKHGRPDLALKVQSSGYTGYYFRVLQEGDVGCGDELILESAHPAGVTIAEANRVMHRDKTDLVVIRRLLDISELSKSWRDTLTARLAKGEVHQ</sequence>
<evidence type="ECO:0000313" key="3">
    <source>
        <dbReference type="Proteomes" id="UP001057877"/>
    </source>
</evidence>
<accession>A0ABY5S469</accession>
<dbReference type="PANTHER" id="PTHR30212:SF4">
    <property type="entry name" value="MOSC DOMAIN-CONTAINING PROTEIN"/>
    <property type="match status" value="1"/>
</dbReference>
<dbReference type="InterPro" id="IPR005302">
    <property type="entry name" value="MoCF_Sase_C"/>
</dbReference>
<dbReference type="RefSeq" id="WP_258383730.1">
    <property type="nucleotide sequence ID" value="NZ_CP091430.1"/>
</dbReference>
<evidence type="ECO:0000313" key="2">
    <source>
        <dbReference type="EMBL" id="UVI27640.1"/>
    </source>
</evidence>
<dbReference type="InterPro" id="IPR005163">
    <property type="entry name" value="Tri_helical_YiiM-like"/>
</dbReference>
<dbReference type="Pfam" id="PF03473">
    <property type="entry name" value="MOSC"/>
    <property type="match status" value="1"/>
</dbReference>
<dbReference type="Proteomes" id="UP001057877">
    <property type="component" value="Chromosome"/>
</dbReference>
<dbReference type="Gene3D" id="2.40.33.20">
    <property type="entry name" value="PK beta-barrel domain-like"/>
    <property type="match status" value="1"/>
</dbReference>
<dbReference type="PANTHER" id="PTHR30212">
    <property type="entry name" value="PROTEIN YIIM"/>
    <property type="match status" value="1"/>
</dbReference>
<dbReference type="InterPro" id="IPR011037">
    <property type="entry name" value="Pyrv_Knase-like_insert_dom_sf"/>
</dbReference>
<dbReference type="SUPFAM" id="SSF50800">
    <property type="entry name" value="PK beta-barrel domain-like"/>
    <property type="match status" value="1"/>
</dbReference>
<gene>
    <name evidence="2" type="ORF">L1F29_19430</name>
</gene>
<dbReference type="Pfam" id="PF03475">
    <property type="entry name" value="YiiM_3-alpha"/>
    <property type="match status" value="1"/>
</dbReference>
<reference evidence="2" key="1">
    <citation type="submission" date="2022-01" db="EMBL/GenBank/DDBJ databases">
        <title>Paenibacillus spongiae sp. nov., isolated from marine sponge.</title>
        <authorList>
            <person name="Li Z."/>
            <person name="Zhang M."/>
        </authorList>
    </citation>
    <scope>NUCLEOTIDE SEQUENCE</scope>
    <source>
        <strain evidence="2">PHS-Z3</strain>
    </source>
</reference>
<dbReference type="InterPro" id="IPR052353">
    <property type="entry name" value="Benzoxazolinone_Detox_Enz"/>
</dbReference>
<feature type="domain" description="MOSC" evidence="1">
    <location>
        <begin position="32"/>
        <end position="166"/>
    </location>
</feature>
<keyword evidence="3" id="KW-1185">Reference proteome</keyword>